<reference evidence="8" key="2">
    <citation type="submission" date="2025-08" db="UniProtKB">
        <authorList>
            <consortium name="Ensembl"/>
        </authorList>
    </citation>
    <scope>IDENTIFICATION</scope>
</reference>
<keyword evidence="5" id="KW-0493">Microtubule</keyword>
<dbReference type="GO" id="GO:0005801">
    <property type="term" value="C:cis-Golgi network"/>
    <property type="evidence" value="ECO:0007669"/>
    <property type="project" value="TreeGrafter"/>
</dbReference>
<dbReference type="GO" id="GO:0008017">
    <property type="term" value="F:microtubule binding"/>
    <property type="evidence" value="ECO:0007669"/>
    <property type="project" value="Ensembl"/>
</dbReference>
<dbReference type="GeneTree" id="ENSGT00530000063947"/>
<dbReference type="InterPro" id="IPR007882">
    <property type="entry name" value="MAP6"/>
</dbReference>
<dbReference type="AlphaFoldDB" id="G1P1P6"/>
<dbReference type="GO" id="GO:0070507">
    <property type="term" value="P:regulation of microtubule cytoskeleton organization"/>
    <property type="evidence" value="ECO:0007669"/>
    <property type="project" value="TreeGrafter"/>
</dbReference>
<dbReference type="HOGENOM" id="CLU_018049_1_0_1"/>
<dbReference type="eggNOG" id="ENOG502QS1F">
    <property type="taxonomic scope" value="Eukaryota"/>
</dbReference>
<organism evidence="8 9">
    <name type="scientific">Myotis lucifugus</name>
    <name type="common">Little brown bat</name>
    <dbReference type="NCBI Taxonomy" id="59463"/>
    <lineage>
        <taxon>Eukaryota</taxon>
        <taxon>Metazoa</taxon>
        <taxon>Chordata</taxon>
        <taxon>Craniata</taxon>
        <taxon>Vertebrata</taxon>
        <taxon>Euteleostomi</taxon>
        <taxon>Mammalia</taxon>
        <taxon>Eutheria</taxon>
        <taxon>Laurasiatheria</taxon>
        <taxon>Chiroptera</taxon>
        <taxon>Yangochiroptera</taxon>
        <taxon>Vespertilionidae</taxon>
        <taxon>Myotis</taxon>
    </lineage>
</organism>
<dbReference type="GO" id="GO:0000226">
    <property type="term" value="P:microtubule cytoskeleton organization"/>
    <property type="evidence" value="ECO:0007669"/>
    <property type="project" value="InterPro"/>
</dbReference>
<dbReference type="EMBL" id="AAPE02045871">
    <property type="status" value="NOT_ANNOTATED_CDS"/>
    <property type="molecule type" value="Genomic_DNA"/>
</dbReference>
<keyword evidence="6" id="KW-0206">Cytoskeleton</keyword>
<comment type="subcellular location">
    <subcellularLocation>
        <location evidence="1">Cytoplasm</location>
        <location evidence="1">Cytoskeleton</location>
    </subcellularLocation>
</comment>
<reference evidence="8" key="3">
    <citation type="submission" date="2025-09" db="UniProtKB">
        <authorList>
            <consortium name="Ensembl"/>
        </authorList>
    </citation>
    <scope>IDENTIFICATION</scope>
</reference>
<sequence>RPEPSCRPRSEYSLDVPFERETQYQKDFRAWPLPRRVDHPWIPKPCIPAASQAAAPVLGTPKRRPPSQERWPVQVAAEAPGGAGVLGAGEAMRSDERYTRKKAGPAWMLRRAEGLGPEQTPLPAAQAQAQVAGPEGGKPSSPRQRDTIGKIGPRLLATKPTGSEIKHIPPCLSPRTQFMLPAAGSISRASARDLPRKAGPGLFLALGTESSHLYPLPPLLPEPNTVGLNQGLATGLKQKTTTRSAGTLWLLKPAAQVHSSTAKPPVETMLQNGIRLYSRKSVAFQRQSGRKVSPAACARRTRGQRERAAAPALCRRGPIAIHSQAHEDSLHAHIPTHVPVVISTSRAMNEFRAWTDIKPVKPIKAKLQYKPPDDKMAHETSYSAQFKGEANKPTPADNKFIERRRIRSLYSEPFKECPKVEKTSVQSSKPKKTSASHKAPRKAKDKQVVSGRAFKKKSAEGPSAAQAQPDDKEQSKEMNNKLAEAKESQVHPTSDSHKNRGPVATEPDKKQGPDQAPGVPGPLKDQAPGVPGPLKDQAPGVPGPLKDQAPGVPGPLKDQAPGVPGPLKDQAPGVPGPLKDKGSIVTTAVKNQDHTVPGPLKNEGSGISAPVKDQGSLFPLSLNNQRVPARVKDQGSMVLETPKDPGPVAPAPVKDQGPMVPEHLKDRSAMLIAPVKKEGPMLSEPAKNQGSVVPEPVKGQGGVAPELLKGHDSVVVKNQGSMVPERVKDRGTVIPEPPKNQGPVVLEPVKNPVPIISVPLKDQDPLVPPPAKDQGPVVPGPLKTQGPRGPQLSTVSPPPPVTIPTVPHAEYIESSP</sequence>
<dbReference type="Proteomes" id="UP000001074">
    <property type="component" value="Unassembled WGS sequence"/>
</dbReference>
<accession>G1P1P6</accession>
<keyword evidence="4" id="KW-0963">Cytoplasm</keyword>
<evidence type="ECO:0000313" key="8">
    <source>
        <dbReference type="Ensembl" id="ENSMLUP00000003748.2"/>
    </source>
</evidence>
<dbReference type="FunCoup" id="G1P1P6">
    <property type="interactions" value="759"/>
</dbReference>
<dbReference type="GO" id="GO:0005516">
    <property type="term" value="F:calmodulin binding"/>
    <property type="evidence" value="ECO:0007669"/>
    <property type="project" value="InterPro"/>
</dbReference>
<dbReference type="GO" id="GO:0005874">
    <property type="term" value="C:microtubule"/>
    <property type="evidence" value="ECO:0007669"/>
    <property type="project" value="UniProtKB-KW"/>
</dbReference>
<dbReference type="PANTHER" id="PTHR14759">
    <property type="entry name" value="STOP PROTEIN"/>
    <property type="match status" value="1"/>
</dbReference>
<dbReference type="PANTHER" id="PTHR14759:SF29">
    <property type="entry name" value="MICROTUBULE-ASSOCIATED PROTEIN 6"/>
    <property type="match status" value="1"/>
</dbReference>
<feature type="region of interest" description="Disordered" evidence="7">
    <location>
        <begin position="679"/>
        <end position="816"/>
    </location>
</feature>
<keyword evidence="3" id="KW-0813">Transport</keyword>
<dbReference type="GO" id="GO:0050772">
    <property type="term" value="P:positive regulation of axonogenesis"/>
    <property type="evidence" value="ECO:0007669"/>
    <property type="project" value="TreeGrafter"/>
</dbReference>
<evidence type="ECO:0000313" key="9">
    <source>
        <dbReference type="Proteomes" id="UP000001074"/>
    </source>
</evidence>
<dbReference type="STRING" id="59463.ENSMLUP00000003748"/>
<comment type="similarity">
    <text evidence="2">Belongs to the STOP family.</text>
</comment>
<dbReference type="GO" id="GO:0048813">
    <property type="term" value="P:dendrite morphogenesis"/>
    <property type="evidence" value="ECO:0007669"/>
    <property type="project" value="TreeGrafter"/>
</dbReference>
<dbReference type="GO" id="GO:0030424">
    <property type="term" value="C:axon"/>
    <property type="evidence" value="ECO:0007669"/>
    <property type="project" value="TreeGrafter"/>
</dbReference>
<evidence type="ECO:0000256" key="3">
    <source>
        <dbReference type="ARBA" id="ARBA00022448"/>
    </source>
</evidence>
<protein>
    <submittedName>
        <fullName evidence="8">Microtubule associated protein 6</fullName>
    </submittedName>
</protein>
<dbReference type="InParanoid" id="G1P1P6"/>
<feature type="region of interest" description="Disordered" evidence="7">
    <location>
        <begin position="116"/>
        <end position="148"/>
    </location>
</feature>
<evidence type="ECO:0000256" key="2">
    <source>
        <dbReference type="ARBA" id="ARBA00005728"/>
    </source>
</evidence>
<feature type="region of interest" description="Disordered" evidence="7">
    <location>
        <begin position="417"/>
        <end position="625"/>
    </location>
</feature>
<feature type="region of interest" description="Disordered" evidence="7">
    <location>
        <begin position="371"/>
        <end position="399"/>
    </location>
</feature>
<reference evidence="8 9" key="1">
    <citation type="journal article" date="2011" name="Nature">
        <title>A high-resolution map of human evolutionary constraint using 29 mammals.</title>
        <authorList>
            <person name="Lindblad-Toh K."/>
            <person name="Garber M."/>
            <person name="Zuk O."/>
            <person name="Lin M.F."/>
            <person name="Parker B.J."/>
            <person name="Washietl S."/>
            <person name="Kheradpour P."/>
            <person name="Ernst J."/>
            <person name="Jordan G."/>
            <person name="Mauceli E."/>
            <person name="Ward L.D."/>
            <person name="Lowe C.B."/>
            <person name="Holloway A.K."/>
            <person name="Clamp M."/>
            <person name="Gnerre S."/>
            <person name="Alfoldi J."/>
            <person name="Beal K."/>
            <person name="Chang J."/>
            <person name="Clawson H."/>
            <person name="Cuff J."/>
            <person name="Di Palma F."/>
            <person name="Fitzgerald S."/>
            <person name="Flicek P."/>
            <person name="Guttman M."/>
            <person name="Hubisz M.J."/>
            <person name="Jaffe D.B."/>
            <person name="Jungreis I."/>
            <person name="Kent W.J."/>
            <person name="Kostka D."/>
            <person name="Lara M."/>
            <person name="Martins A.L."/>
            <person name="Massingham T."/>
            <person name="Moltke I."/>
            <person name="Raney B.J."/>
            <person name="Rasmussen M.D."/>
            <person name="Robinson J."/>
            <person name="Stark A."/>
            <person name="Vilella A.J."/>
            <person name="Wen J."/>
            <person name="Xie X."/>
            <person name="Zody M.C."/>
            <person name="Baldwin J."/>
            <person name="Bloom T."/>
            <person name="Chin C.W."/>
            <person name="Heiman D."/>
            <person name="Nicol R."/>
            <person name="Nusbaum C."/>
            <person name="Young S."/>
            <person name="Wilkinson J."/>
            <person name="Worley K.C."/>
            <person name="Kovar C.L."/>
            <person name="Muzny D.M."/>
            <person name="Gibbs R.A."/>
            <person name="Cree A."/>
            <person name="Dihn H.H."/>
            <person name="Fowler G."/>
            <person name="Jhangiani S."/>
            <person name="Joshi V."/>
            <person name="Lee S."/>
            <person name="Lewis L.R."/>
            <person name="Nazareth L.V."/>
            <person name="Okwuonu G."/>
            <person name="Santibanez J."/>
            <person name="Warren W.C."/>
            <person name="Mardis E.R."/>
            <person name="Weinstock G.M."/>
            <person name="Wilson R.K."/>
            <person name="Delehaunty K."/>
            <person name="Dooling D."/>
            <person name="Fronik C."/>
            <person name="Fulton L."/>
            <person name="Fulton B."/>
            <person name="Graves T."/>
            <person name="Minx P."/>
            <person name="Sodergren E."/>
            <person name="Birney E."/>
            <person name="Margulies E.H."/>
            <person name="Herrero J."/>
            <person name="Green E.D."/>
            <person name="Haussler D."/>
            <person name="Siepel A."/>
            <person name="Goldman N."/>
            <person name="Pollard K.S."/>
            <person name="Pedersen J.S."/>
            <person name="Lander E.S."/>
            <person name="Kellis M."/>
        </authorList>
    </citation>
    <scope>NUCLEOTIDE SEQUENCE [LARGE SCALE GENOMIC DNA]</scope>
</reference>
<dbReference type="GO" id="GO:0030425">
    <property type="term" value="C:dendrite"/>
    <property type="evidence" value="ECO:0007669"/>
    <property type="project" value="TreeGrafter"/>
</dbReference>
<keyword evidence="9" id="KW-1185">Reference proteome</keyword>
<proteinExistence type="inferred from homology"/>
<dbReference type="GO" id="GO:0030705">
    <property type="term" value="P:cytoskeleton-dependent intracellular transport"/>
    <property type="evidence" value="ECO:0007669"/>
    <property type="project" value="TreeGrafter"/>
</dbReference>
<evidence type="ECO:0000256" key="4">
    <source>
        <dbReference type="ARBA" id="ARBA00022490"/>
    </source>
</evidence>
<feature type="region of interest" description="Disordered" evidence="7">
    <location>
        <begin position="637"/>
        <end position="660"/>
    </location>
</feature>
<feature type="compositionally biased region" description="Basic and acidic residues" evidence="7">
    <location>
        <begin position="469"/>
        <end position="498"/>
    </location>
</feature>
<name>G1P1P6_MYOLU</name>
<evidence type="ECO:0000256" key="7">
    <source>
        <dbReference type="SAM" id="MobiDB-lite"/>
    </source>
</evidence>
<dbReference type="GO" id="GO:0005798">
    <property type="term" value="C:Golgi-associated vesicle"/>
    <property type="evidence" value="ECO:0007669"/>
    <property type="project" value="TreeGrafter"/>
</dbReference>
<evidence type="ECO:0000256" key="5">
    <source>
        <dbReference type="ARBA" id="ARBA00022701"/>
    </source>
</evidence>
<evidence type="ECO:0000256" key="6">
    <source>
        <dbReference type="ARBA" id="ARBA00023212"/>
    </source>
</evidence>
<dbReference type="EMBL" id="AAPE02045870">
    <property type="status" value="NOT_ANNOTATED_CDS"/>
    <property type="molecule type" value="Genomic_DNA"/>
</dbReference>
<dbReference type="EMBL" id="AAPE02045872">
    <property type="status" value="NOT_ANNOTATED_CDS"/>
    <property type="molecule type" value="Genomic_DNA"/>
</dbReference>
<evidence type="ECO:0000256" key="1">
    <source>
        <dbReference type="ARBA" id="ARBA00004245"/>
    </source>
</evidence>
<dbReference type="OMA" id="KKPGPAW"/>
<dbReference type="Ensembl" id="ENSMLUT00000004114.2">
    <property type="protein sequence ID" value="ENSMLUP00000003748.2"/>
    <property type="gene ID" value="ENSMLUG00000004112.2"/>
</dbReference>
<feature type="compositionally biased region" description="Basic residues" evidence="7">
    <location>
        <begin position="429"/>
        <end position="444"/>
    </location>
</feature>